<feature type="chain" id="PRO_5044843273" evidence="2">
    <location>
        <begin position="25"/>
        <end position="224"/>
    </location>
</feature>
<reference evidence="3 4" key="1">
    <citation type="submission" date="2024-02" db="EMBL/GenBank/DDBJ databases">
        <authorList>
            <person name="Vignale AGUSTIN F."/>
            <person name="Sosa J E."/>
            <person name="Modenutti C."/>
        </authorList>
    </citation>
    <scope>NUCLEOTIDE SEQUENCE [LARGE SCALE GENOMIC DNA]</scope>
</reference>
<proteinExistence type="predicted"/>
<accession>A0ABC8R7E0</accession>
<evidence type="ECO:0000256" key="2">
    <source>
        <dbReference type="SAM" id="SignalP"/>
    </source>
</evidence>
<keyword evidence="4" id="KW-1185">Reference proteome</keyword>
<keyword evidence="2" id="KW-0732">Signal</keyword>
<sequence>MGYGTGSPFVFVLALSNFFKATKACVSSEATSLGLGPAYDLVLGLLLFLGFFLAVGLLVLGLYPGHIRLSLGLYLFFGMCFTVRPLVFGLTRPYETILGSPRVLGYVFSSEATSPWACPGPTRLLSIVLGLSPILGFSSGLVLSSESTSTWAYPCSMRFYLGLHLFLGSPCSPSPLVLGVLWAMGLVCVSPCSWAGLGGDSTCPRARAGPVNCFGHFFLRISSK</sequence>
<dbReference type="Proteomes" id="UP001642360">
    <property type="component" value="Unassembled WGS sequence"/>
</dbReference>
<comment type="caution">
    <text evidence="3">The sequence shown here is derived from an EMBL/GenBank/DDBJ whole genome shotgun (WGS) entry which is preliminary data.</text>
</comment>
<evidence type="ECO:0000313" key="4">
    <source>
        <dbReference type="Proteomes" id="UP001642360"/>
    </source>
</evidence>
<dbReference type="AlphaFoldDB" id="A0ABC8R7E0"/>
<evidence type="ECO:0000313" key="3">
    <source>
        <dbReference type="EMBL" id="CAK9140911.1"/>
    </source>
</evidence>
<keyword evidence="1" id="KW-0812">Transmembrane</keyword>
<keyword evidence="1" id="KW-0472">Membrane</keyword>
<name>A0ABC8R7E0_9AQUA</name>
<dbReference type="EMBL" id="CAUOFW020001081">
    <property type="protein sequence ID" value="CAK9140911.1"/>
    <property type="molecule type" value="Genomic_DNA"/>
</dbReference>
<protein>
    <submittedName>
        <fullName evidence="3">Uncharacterized protein</fullName>
    </submittedName>
</protein>
<gene>
    <name evidence="3" type="ORF">ILEXP_LOCUS8418</name>
</gene>
<evidence type="ECO:0000256" key="1">
    <source>
        <dbReference type="SAM" id="Phobius"/>
    </source>
</evidence>
<feature type="transmembrane region" description="Helical" evidence="1">
    <location>
        <begin position="71"/>
        <end position="91"/>
    </location>
</feature>
<feature type="transmembrane region" description="Helical" evidence="1">
    <location>
        <begin position="41"/>
        <end position="64"/>
    </location>
</feature>
<feature type="signal peptide" evidence="2">
    <location>
        <begin position="1"/>
        <end position="24"/>
    </location>
</feature>
<keyword evidence="1" id="KW-1133">Transmembrane helix</keyword>
<feature type="transmembrane region" description="Helical" evidence="1">
    <location>
        <begin position="176"/>
        <end position="197"/>
    </location>
</feature>
<organism evidence="3 4">
    <name type="scientific">Ilex paraguariensis</name>
    <name type="common">yerba mate</name>
    <dbReference type="NCBI Taxonomy" id="185542"/>
    <lineage>
        <taxon>Eukaryota</taxon>
        <taxon>Viridiplantae</taxon>
        <taxon>Streptophyta</taxon>
        <taxon>Embryophyta</taxon>
        <taxon>Tracheophyta</taxon>
        <taxon>Spermatophyta</taxon>
        <taxon>Magnoliopsida</taxon>
        <taxon>eudicotyledons</taxon>
        <taxon>Gunneridae</taxon>
        <taxon>Pentapetalae</taxon>
        <taxon>asterids</taxon>
        <taxon>campanulids</taxon>
        <taxon>Aquifoliales</taxon>
        <taxon>Aquifoliaceae</taxon>
        <taxon>Ilex</taxon>
    </lineage>
</organism>